<dbReference type="OrthoDB" id="6263063at2759"/>
<evidence type="ECO:0000313" key="3">
    <source>
        <dbReference type="Proteomes" id="UP000728185"/>
    </source>
</evidence>
<comment type="similarity">
    <text evidence="1">Belongs to the TTI2 family.</text>
</comment>
<gene>
    <name evidence="2" type="ORF">FBUS_01569</name>
</gene>
<organism evidence="2 3">
    <name type="scientific">Fasciolopsis buskii</name>
    <dbReference type="NCBI Taxonomy" id="27845"/>
    <lineage>
        <taxon>Eukaryota</taxon>
        <taxon>Metazoa</taxon>
        <taxon>Spiralia</taxon>
        <taxon>Lophotrochozoa</taxon>
        <taxon>Platyhelminthes</taxon>
        <taxon>Trematoda</taxon>
        <taxon>Digenea</taxon>
        <taxon>Plagiorchiida</taxon>
        <taxon>Echinostomata</taxon>
        <taxon>Echinostomatoidea</taxon>
        <taxon>Fasciolidae</taxon>
        <taxon>Fasciolopsis</taxon>
    </lineage>
</organism>
<keyword evidence="3" id="KW-1185">Reference proteome</keyword>
<sequence length="442" mass="49740">MIWEQLLSCAQSILDASELKEDEETLSSEFWDSFSSLCMKTCSDERQLLKHNDESPSTPPVQLLMFIGGVLSNQNTSCKLCHMDQLVDDCESLLKTLLKCSCCPTARDLLLSKPHSSSVPPTETIAQQYLRLCVAQVARATAKNQDEALNFRPFFRDALLWLAEQLDYPEMAGDEFLGVLQPFGLRLCSDYRPSIQLAGLNLLRGLTKKARIADWRQSNRAEAVINELFEHRLGCNPGSSELVLQAVYETIIALVRLLDNCTAREWYHKIASRLLTDIAMESKRIKITVLLRHLSTIINTMKTDFIRHSRRFVHVVSVVLLGPKTPDYLKKSLPADAQDEIVYAVTLQCVLQFIRFCWPVLSSPLFPSLVAPLVAFVDLVYSSNVADPPPEPTRPDQPDYVNALTEVFSALNDLEPRLMTDILIPACDTVPPLKQFLPNSSE</sequence>
<dbReference type="InterPro" id="IPR018870">
    <property type="entry name" value="Tti2"/>
</dbReference>
<evidence type="ECO:0000256" key="1">
    <source>
        <dbReference type="ARBA" id="ARBA00034736"/>
    </source>
</evidence>
<reference evidence="2" key="1">
    <citation type="submission" date="2019-05" db="EMBL/GenBank/DDBJ databases">
        <title>Annotation for the trematode Fasciolopsis buski.</title>
        <authorList>
            <person name="Choi Y.-J."/>
        </authorList>
    </citation>
    <scope>NUCLEOTIDE SEQUENCE</scope>
    <source>
        <strain evidence="2">HT</strain>
        <tissue evidence="2">Whole worm</tissue>
    </source>
</reference>
<evidence type="ECO:0000313" key="2">
    <source>
        <dbReference type="EMBL" id="KAA0199771.1"/>
    </source>
</evidence>
<name>A0A8E0S5I7_9TREM</name>
<accession>A0A8E0S5I7</accession>
<proteinExistence type="inferred from homology"/>
<dbReference type="Pfam" id="PF10521">
    <property type="entry name" value="Tti2"/>
    <property type="match status" value="1"/>
</dbReference>
<dbReference type="AlphaFoldDB" id="A0A8E0S5I7"/>
<dbReference type="Proteomes" id="UP000728185">
    <property type="component" value="Unassembled WGS sequence"/>
</dbReference>
<comment type="caution">
    <text evidence="2">The sequence shown here is derived from an EMBL/GenBank/DDBJ whole genome shotgun (WGS) entry which is preliminary data.</text>
</comment>
<dbReference type="EMBL" id="LUCM01000932">
    <property type="protein sequence ID" value="KAA0199771.1"/>
    <property type="molecule type" value="Genomic_DNA"/>
</dbReference>
<protein>
    <submittedName>
        <fullName evidence="2">Uncharacterized protein</fullName>
    </submittedName>
</protein>
<dbReference type="GO" id="GO:0110078">
    <property type="term" value="C:TTT Hsp90 cochaperone complex"/>
    <property type="evidence" value="ECO:0007669"/>
    <property type="project" value="InterPro"/>
</dbReference>